<feature type="domain" description="Cyclic nucleotide-binding" evidence="1">
    <location>
        <begin position="10"/>
        <end position="117"/>
    </location>
</feature>
<name>W9H7E0_9PROT</name>
<evidence type="ECO:0000313" key="2">
    <source>
        <dbReference type="EMBL" id="EWY40676.1"/>
    </source>
</evidence>
<gene>
    <name evidence="2" type="ORF">N825_35415</name>
</gene>
<dbReference type="SUPFAM" id="SSF51206">
    <property type="entry name" value="cAMP-binding domain-like"/>
    <property type="match status" value="1"/>
</dbReference>
<dbReference type="PROSITE" id="PS50042">
    <property type="entry name" value="CNMP_BINDING_3"/>
    <property type="match status" value="1"/>
</dbReference>
<keyword evidence="3" id="KW-1185">Reference proteome</keyword>
<dbReference type="CDD" id="cd00038">
    <property type="entry name" value="CAP_ED"/>
    <property type="match status" value="1"/>
</dbReference>
<dbReference type="PANTHER" id="PTHR23011:SF28">
    <property type="entry name" value="CYCLIC NUCLEOTIDE-BINDING DOMAIN CONTAINING PROTEIN"/>
    <property type="match status" value="1"/>
</dbReference>
<dbReference type="SMART" id="SM00100">
    <property type="entry name" value="cNMP"/>
    <property type="match status" value="1"/>
</dbReference>
<dbReference type="InterPro" id="IPR018490">
    <property type="entry name" value="cNMP-bd_dom_sf"/>
</dbReference>
<dbReference type="Proteomes" id="UP000019486">
    <property type="component" value="Unassembled WGS sequence"/>
</dbReference>
<protein>
    <recommendedName>
        <fullName evidence="1">Cyclic nucleotide-binding domain-containing protein</fullName>
    </recommendedName>
</protein>
<dbReference type="Gene3D" id="2.60.120.10">
    <property type="entry name" value="Jelly Rolls"/>
    <property type="match status" value="1"/>
</dbReference>
<dbReference type="InterPro" id="IPR000595">
    <property type="entry name" value="cNMP-bd_dom"/>
</dbReference>
<dbReference type="PANTHER" id="PTHR23011">
    <property type="entry name" value="CYCLIC NUCLEOTIDE-BINDING DOMAIN CONTAINING PROTEIN"/>
    <property type="match status" value="1"/>
</dbReference>
<dbReference type="STRING" id="1385369.N825_35415"/>
<dbReference type="EMBL" id="AVFL01000007">
    <property type="protein sequence ID" value="EWY40676.1"/>
    <property type="molecule type" value="Genomic_DNA"/>
</dbReference>
<proteinExistence type="predicted"/>
<accession>W9H7E0</accession>
<dbReference type="InterPro" id="IPR014710">
    <property type="entry name" value="RmlC-like_jellyroll"/>
</dbReference>
<sequence length="129" mass="14364">MTESLRTFPMAATFQHKQYEPGDLIFQKGDSGEFLYLVERGSVIIWTGTEDDKRVLGEVGTGGLFGEMAILNRQPRMANASASAETRLLEMPASVLRQTINRADPLLVQLINVLIENLRRSAKDTDPQV</sequence>
<evidence type="ECO:0000259" key="1">
    <source>
        <dbReference type="PROSITE" id="PS50042"/>
    </source>
</evidence>
<evidence type="ECO:0000313" key="3">
    <source>
        <dbReference type="Proteomes" id="UP000019486"/>
    </source>
</evidence>
<dbReference type="AlphaFoldDB" id="W9H7E0"/>
<dbReference type="OrthoDB" id="9809206at2"/>
<reference evidence="2 3" key="1">
    <citation type="submission" date="2013-08" db="EMBL/GenBank/DDBJ databases">
        <title>The genome sequence of Skermanella stibiiresistens.</title>
        <authorList>
            <person name="Zhu W."/>
            <person name="Wang G."/>
        </authorList>
    </citation>
    <scope>NUCLEOTIDE SEQUENCE [LARGE SCALE GENOMIC DNA]</scope>
    <source>
        <strain evidence="2 3">SB22</strain>
    </source>
</reference>
<comment type="caution">
    <text evidence="2">The sequence shown here is derived from an EMBL/GenBank/DDBJ whole genome shotgun (WGS) entry which is preliminary data.</text>
</comment>
<organism evidence="2 3">
    <name type="scientific">Skermanella stibiiresistens SB22</name>
    <dbReference type="NCBI Taxonomy" id="1385369"/>
    <lineage>
        <taxon>Bacteria</taxon>
        <taxon>Pseudomonadati</taxon>
        <taxon>Pseudomonadota</taxon>
        <taxon>Alphaproteobacteria</taxon>
        <taxon>Rhodospirillales</taxon>
        <taxon>Azospirillaceae</taxon>
        <taxon>Skermanella</taxon>
    </lineage>
</organism>
<dbReference type="PRINTS" id="PR00103">
    <property type="entry name" value="CAMPKINASE"/>
</dbReference>
<dbReference type="Pfam" id="PF00027">
    <property type="entry name" value="cNMP_binding"/>
    <property type="match status" value="1"/>
</dbReference>